<evidence type="ECO:0000313" key="1">
    <source>
        <dbReference type="EMBL" id="QED47150.1"/>
    </source>
</evidence>
<name>A0A5B8Z282_CYTDA</name>
<dbReference type="RefSeq" id="WP_082625326.1">
    <property type="nucleotide sequence ID" value="NZ_CP042593.1"/>
</dbReference>
<evidence type="ECO:0000313" key="2">
    <source>
        <dbReference type="Proteomes" id="UP000321555"/>
    </source>
</evidence>
<dbReference type="AlphaFoldDB" id="A0A5B8Z282"/>
<dbReference type="KEGG" id="bda:FSZ17_07770"/>
<proteinExistence type="predicted"/>
<keyword evidence="2" id="KW-1185">Reference proteome</keyword>
<protein>
    <submittedName>
        <fullName evidence="1">YhfH family protein</fullName>
    </submittedName>
</protein>
<dbReference type="OrthoDB" id="1122256at2"/>
<dbReference type="InterPro" id="IPR025432">
    <property type="entry name" value="YhfH-like"/>
</dbReference>
<dbReference type="Pfam" id="PF14149">
    <property type="entry name" value="YhfH"/>
    <property type="match status" value="1"/>
</dbReference>
<organism evidence="1 2">
    <name type="scientific">Cytobacillus dafuensis</name>
    <name type="common">Bacillus dafuensis</name>
    <dbReference type="NCBI Taxonomy" id="1742359"/>
    <lineage>
        <taxon>Bacteria</taxon>
        <taxon>Bacillati</taxon>
        <taxon>Bacillota</taxon>
        <taxon>Bacilli</taxon>
        <taxon>Bacillales</taxon>
        <taxon>Bacillaceae</taxon>
        <taxon>Cytobacillus</taxon>
    </lineage>
</organism>
<gene>
    <name evidence="1" type="ORF">FSZ17_07770</name>
</gene>
<dbReference type="STRING" id="1742359.GCA_001439625_03917"/>
<sequence>MIQNILDFFRNLPAKQCVECGKPIEEQHECYGNKCDHCLGVKDL</sequence>
<accession>A0A5B8Z282</accession>
<reference evidence="2" key="1">
    <citation type="submission" date="2019-08" db="EMBL/GenBank/DDBJ databases">
        <authorList>
            <person name="Zheng X."/>
        </authorList>
    </citation>
    <scope>NUCLEOTIDE SEQUENCE [LARGE SCALE GENOMIC DNA]</scope>
    <source>
        <strain evidence="2">FJAT-25496</strain>
    </source>
</reference>
<dbReference type="EMBL" id="CP042593">
    <property type="protein sequence ID" value="QED47150.1"/>
    <property type="molecule type" value="Genomic_DNA"/>
</dbReference>
<dbReference type="Proteomes" id="UP000321555">
    <property type="component" value="Chromosome"/>
</dbReference>